<accession>A0A0B6YEZ7</accession>
<reference evidence="2" key="1">
    <citation type="submission" date="2014-12" db="EMBL/GenBank/DDBJ databases">
        <title>Insight into the proteome of Arion vulgaris.</title>
        <authorList>
            <person name="Aradska J."/>
            <person name="Bulat T."/>
            <person name="Smidak R."/>
            <person name="Sarate P."/>
            <person name="Gangsoo J."/>
            <person name="Sialana F."/>
            <person name="Bilban M."/>
            <person name="Lubec G."/>
        </authorList>
    </citation>
    <scope>NUCLEOTIDE SEQUENCE</scope>
    <source>
        <tissue evidence="2">Skin</tissue>
    </source>
</reference>
<feature type="region of interest" description="Disordered" evidence="1">
    <location>
        <begin position="18"/>
        <end position="50"/>
    </location>
</feature>
<dbReference type="EMBL" id="HACG01007884">
    <property type="protein sequence ID" value="CEK54749.1"/>
    <property type="molecule type" value="Transcribed_RNA"/>
</dbReference>
<gene>
    <name evidence="2" type="primary">ORF23554</name>
</gene>
<evidence type="ECO:0000256" key="1">
    <source>
        <dbReference type="SAM" id="MobiDB-lite"/>
    </source>
</evidence>
<sequence length="50" mass="5283">QKMAASASLFEQISLYRSSHSQSHTAVSSTTGSMSDSGTSLTSNSQLMQK</sequence>
<evidence type="ECO:0000313" key="2">
    <source>
        <dbReference type="EMBL" id="CEK54749.1"/>
    </source>
</evidence>
<feature type="non-terminal residue" evidence="2">
    <location>
        <position position="1"/>
    </location>
</feature>
<dbReference type="AlphaFoldDB" id="A0A0B6YEZ7"/>
<organism evidence="2">
    <name type="scientific">Arion vulgaris</name>
    <dbReference type="NCBI Taxonomy" id="1028688"/>
    <lineage>
        <taxon>Eukaryota</taxon>
        <taxon>Metazoa</taxon>
        <taxon>Spiralia</taxon>
        <taxon>Lophotrochozoa</taxon>
        <taxon>Mollusca</taxon>
        <taxon>Gastropoda</taxon>
        <taxon>Heterobranchia</taxon>
        <taxon>Euthyneura</taxon>
        <taxon>Panpulmonata</taxon>
        <taxon>Eupulmonata</taxon>
        <taxon>Stylommatophora</taxon>
        <taxon>Helicina</taxon>
        <taxon>Arionoidea</taxon>
        <taxon>Arionidae</taxon>
        <taxon>Arion</taxon>
    </lineage>
</organism>
<protein>
    <submittedName>
        <fullName evidence="2">Uncharacterized protein</fullName>
    </submittedName>
</protein>
<proteinExistence type="predicted"/>
<name>A0A0B6YEZ7_9EUPU</name>